<gene>
    <name evidence="8" type="ORF">SHERM_07573</name>
</gene>
<name>A0A9N7P1I6_STRHE</name>
<dbReference type="FunFam" id="3.10.20.370:FF:000001">
    <property type="entry name" value="Retrovirus-related Pol polyprotein from transposon 17.6-like protein"/>
    <property type="match status" value="1"/>
</dbReference>
<dbReference type="InterPro" id="IPR012337">
    <property type="entry name" value="RNaseH-like_sf"/>
</dbReference>
<keyword evidence="4" id="KW-0255">Endonuclease</keyword>
<evidence type="ECO:0000256" key="3">
    <source>
        <dbReference type="ARBA" id="ARBA00022722"/>
    </source>
</evidence>
<dbReference type="GO" id="GO:0016787">
    <property type="term" value="F:hydrolase activity"/>
    <property type="evidence" value="ECO:0007669"/>
    <property type="project" value="UniProtKB-KW"/>
</dbReference>
<dbReference type="GO" id="GO:0004519">
    <property type="term" value="F:endonuclease activity"/>
    <property type="evidence" value="ECO:0007669"/>
    <property type="project" value="UniProtKB-KW"/>
</dbReference>
<dbReference type="SUPFAM" id="SSF56672">
    <property type="entry name" value="DNA/RNA polymerases"/>
    <property type="match status" value="1"/>
</dbReference>
<protein>
    <submittedName>
        <fullName evidence="8">Uncharacterized mitochondrial protein AtMg00860</fullName>
    </submittedName>
</protein>
<dbReference type="GO" id="GO:0003676">
    <property type="term" value="F:nucleic acid binding"/>
    <property type="evidence" value="ECO:0007669"/>
    <property type="project" value="InterPro"/>
</dbReference>
<feature type="non-terminal residue" evidence="8">
    <location>
        <position position="504"/>
    </location>
</feature>
<organism evidence="8 9">
    <name type="scientific">Striga hermonthica</name>
    <name type="common">Purple witchweed</name>
    <name type="synonym">Buchnera hermonthica</name>
    <dbReference type="NCBI Taxonomy" id="68872"/>
    <lineage>
        <taxon>Eukaryota</taxon>
        <taxon>Viridiplantae</taxon>
        <taxon>Streptophyta</taxon>
        <taxon>Embryophyta</taxon>
        <taxon>Tracheophyta</taxon>
        <taxon>Spermatophyta</taxon>
        <taxon>Magnoliopsida</taxon>
        <taxon>eudicotyledons</taxon>
        <taxon>Gunneridae</taxon>
        <taxon>Pentapetalae</taxon>
        <taxon>asterids</taxon>
        <taxon>lamiids</taxon>
        <taxon>Lamiales</taxon>
        <taxon>Orobanchaceae</taxon>
        <taxon>Buchnereae</taxon>
        <taxon>Striga</taxon>
    </lineage>
</organism>
<dbReference type="PANTHER" id="PTHR37984">
    <property type="entry name" value="PROTEIN CBG26694"/>
    <property type="match status" value="1"/>
</dbReference>
<reference evidence="8" key="1">
    <citation type="submission" date="2019-12" db="EMBL/GenBank/DDBJ databases">
        <authorList>
            <person name="Scholes J."/>
        </authorList>
    </citation>
    <scope>NUCLEOTIDE SEQUENCE</scope>
</reference>
<keyword evidence="3" id="KW-0540">Nuclease</keyword>
<evidence type="ECO:0000256" key="6">
    <source>
        <dbReference type="ARBA" id="ARBA00022918"/>
    </source>
</evidence>
<evidence type="ECO:0000259" key="7">
    <source>
        <dbReference type="PROSITE" id="PS50994"/>
    </source>
</evidence>
<dbReference type="InterPro" id="IPR043128">
    <property type="entry name" value="Rev_trsase/Diguanyl_cyclase"/>
</dbReference>
<dbReference type="AlphaFoldDB" id="A0A9N7P1I6"/>
<keyword evidence="6" id="KW-0695">RNA-directed DNA polymerase</keyword>
<dbReference type="Pfam" id="PF24626">
    <property type="entry name" value="SH3_Tf2-1"/>
    <property type="match status" value="1"/>
</dbReference>
<dbReference type="InterPro" id="IPR041373">
    <property type="entry name" value="RT_RNaseH"/>
</dbReference>
<dbReference type="Pfam" id="PF17917">
    <property type="entry name" value="RT_RNaseH"/>
    <property type="match status" value="1"/>
</dbReference>
<dbReference type="Proteomes" id="UP001153555">
    <property type="component" value="Unassembled WGS sequence"/>
</dbReference>
<dbReference type="OrthoDB" id="96655at2759"/>
<dbReference type="CDD" id="cd09274">
    <property type="entry name" value="RNase_HI_RT_Ty3"/>
    <property type="match status" value="1"/>
</dbReference>
<comment type="caution">
    <text evidence="8">The sequence shown here is derived from an EMBL/GenBank/DDBJ whole genome shotgun (WGS) entry which is preliminary data.</text>
</comment>
<keyword evidence="9" id="KW-1185">Reference proteome</keyword>
<keyword evidence="1" id="KW-0808">Transferase</keyword>
<dbReference type="InterPro" id="IPR050951">
    <property type="entry name" value="Retrovirus_Pol_polyprotein"/>
</dbReference>
<evidence type="ECO:0000313" key="9">
    <source>
        <dbReference type="Proteomes" id="UP001153555"/>
    </source>
</evidence>
<evidence type="ECO:0000256" key="5">
    <source>
        <dbReference type="ARBA" id="ARBA00022801"/>
    </source>
</evidence>
<accession>A0A9N7P1I6</accession>
<feature type="domain" description="Integrase catalytic" evidence="7">
    <location>
        <begin position="179"/>
        <end position="342"/>
    </location>
</feature>
<dbReference type="SUPFAM" id="SSF53098">
    <property type="entry name" value="Ribonuclease H-like"/>
    <property type="match status" value="1"/>
</dbReference>
<dbReference type="FunFam" id="3.30.70.270:FF:000020">
    <property type="entry name" value="Transposon Tf2-6 polyprotein-like Protein"/>
    <property type="match status" value="1"/>
</dbReference>
<feature type="non-terminal residue" evidence="8">
    <location>
        <position position="1"/>
    </location>
</feature>
<dbReference type="InterPro" id="IPR001584">
    <property type="entry name" value="Integrase_cat-core"/>
</dbReference>
<dbReference type="PANTHER" id="PTHR37984:SF5">
    <property type="entry name" value="PROTEIN NYNRIN-LIKE"/>
    <property type="match status" value="1"/>
</dbReference>
<dbReference type="InterPro" id="IPR056924">
    <property type="entry name" value="SH3_Tf2-1"/>
</dbReference>
<dbReference type="Gene3D" id="3.30.420.10">
    <property type="entry name" value="Ribonuclease H-like superfamily/Ribonuclease H"/>
    <property type="match status" value="1"/>
</dbReference>
<dbReference type="GO" id="GO:0003964">
    <property type="term" value="F:RNA-directed DNA polymerase activity"/>
    <property type="evidence" value="ECO:0007669"/>
    <property type="project" value="UniProtKB-KW"/>
</dbReference>
<proteinExistence type="predicted"/>
<keyword evidence="5" id="KW-0378">Hydrolase</keyword>
<dbReference type="GO" id="GO:0015074">
    <property type="term" value="P:DNA integration"/>
    <property type="evidence" value="ECO:0007669"/>
    <property type="project" value="InterPro"/>
</dbReference>
<dbReference type="InterPro" id="IPR036397">
    <property type="entry name" value="RNaseH_sf"/>
</dbReference>
<keyword evidence="2" id="KW-0548">Nucleotidyltransferase</keyword>
<evidence type="ECO:0000256" key="1">
    <source>
        <dbReference type="ARBA" id="ARBA00022679"/>
    </source>
</evidence>
<evidence type="ECO:0000256" key="2">
    <source>
        <dbReference type="ARBA" id="ARBA00022695"/>
    </source>
</evidence>
<dbReference type="InterPro" id="IPR043502">
    <property type="entry name" value="DNA/RNA_pol_sf"/>
</dbReference>
<evidence type="ECO:0000256" key="4">
    <source>
        <dbReference type="ARBA" id="ARBA00022759"/>
    </source>
</evidence>
<evidence type="ECO:0000313" key="8">
    <source>
        <dbReference type="EMBL" id="CAA0841697.1"/>
    </source>
</evidence>
<sequence length="504" mass="59005">RSFLCLAGYYRRFIEGFSKIALPLSQLTRKSVKLEWTDRCESSFQELKKRLTTAPVLTIPDPSRSFTIFSDASRQGLGCVLMQDGQVVAYALRQLKPHEQNYPTHDLELAAVVHALKIWRHYLYGGRCEIFTDHKSLQYIFTQKELNMRQRHWLELVKYYDCTIQYHPGKVNVVADALSRKIPKWKWEEVTMDFATVLLRSSEHHDAIWVVVGRLTKVAHFLPVSMNMYLDKLAKIYTRGIIRLHGVPVTIVSDRDPRFTSRFWESLHKVMGTRLEFSSAYHPETDGQTEWTIQTLEDILRALVVDKGAKWESLLPLVEFAYNNSCHASIQMAPYEALYGRKCRSPLYWDDVGERRVLGLKMIEETAEQVELIRQRLKTTQSRQKSSADQHRRDIQFDVGERAFLRVRPFRGIIRLGKREKLHPRFIGPFEVLEPVGEVAYRLVLPPELSNVHNVFHVSMLRKYMCDPYHVLQHTDIHIQPDLSYEERPVAVVDRQVRRLRKCD</sequence>
<dbReference type="EMBL" id="CACSLK010034598">
    <property type="protein sequence ID" value="CAA0841697.1"/>
    <property type="molecule type" value="Genomic_DNA"/>
</dbReference>
<dbReference type="Gene3D" id="3.30.70.270">
    <property type="match status" value="1"/>
</dbReference>
<dbReference type="PROSITE" id="PS50994">
    <property type="entry name" value="INTEGRASE"/>
    <property type="match status" value="1"/>
</dbReference>